<keyword evidence="2" id="KW-1185">Reference proteome</keyword>
<dbReference type="Proteomes" id="UP001360953">
    <property type="component" value="Unassembled WGS sequence"/>
</dbReference>
<dbReference type="GeneID" id="92029346"/>
<evidence type="ECO:0000313" key="1">
    <source>
        <dbReference type="EMBL" id="KAK7533893.1"/>
    </source>
</evidence>
<sequence>MATTDLDTSYVLDEAEDFRVFPVQYGHAVEEPRRDLGALDALPLELIQLTLSLVDLQTLKHSRRFNRKALKVVEGMSKYKAVATCAPKALRGIQVIEADRWNTCKALYKALCTAECETCGDFGGHLQRHFPPTLFPRRL</sequence>
<evidence type="ECO:0008006" key="3">
    <source>
        <dbReference type="Google" id="ProtNLM"/>
    </source>
</evidence>
<name>A0ABR1LF93_9PEZI</name>
<reference evidence="1 2" key="1">
    <citation type="submission" date="2024-04" db="EMBL/GenBank/DDBJ databases">
        <title>Phyllosticta paracitricarpa is synonymous to the EU quarantine fungus P. citricarpa based on phylogenomic analyses.</title>
        <authorList>
            <consortium name="Lawrence Berkeley National Laboratory"/>
            <person name="Van ingen-buijs V.A."/>
            <person name="Van westerhoven A.C."/>
            <person name="Haridas S."/>
            <person name="Skiadas P."/>
            <person name="Martin F."/>
            <person name="Groenewald J.Z."/>
            <person name="Crous P.W."/>
            <person name="Seidl M.F."/>
        </authorList>
    </citation>
    <scope>NUCLEOTIDE SEQUENCE [LARGE SCALE GENOMIC DNA]</scope>
    <source>
        <strain evidence="1 2">CPC 17464</strain>
    </source>
</reference>
<dbReference type="EMBL" id="JBBPEH010000009">
    <property type="protein sequence ID" value="KAK7533893.1"/>
    <property type="molecule type" value="Genomic_DNA"/>
</dbReference>
<accession>A0ABR1LF93</accession>
<protein>
    <recommendedName>
        <fullName evidence="3">F-box domain-containing protein</fullName>
    </recommendedName>
</protein>
<gene>
    <name evidence="1" type="ORF">J3D65DRAFT_461672</name>
</gene>
<comment type="caution">
    <text evidence="1">The sequence shown here is derived from an EMBL/GenBank/DDBJ whole genome shotgun (WGS) entry which is preliminary data.</text>
</comment>
<dbReference type="RefSeq" id="XP_066652932.1">
    <property type="nucleotide sequence ID" value="XM_066796440.1"/>
</dbReference>
<evidence type="ECO:0000313" key="2">
    <source>
        <dbReference type="Proteomes" id="UP001360953"/>
    </source>
</evidence>
<proteinExistence type="predicted"/>
<organism evidence="1 2">
    <name type="scientific">Phyllosticta citribraziliensis</name>
    <dbReference type="NCBI Taxonomy" id="989973"/>
    <lineage>
        <taxon>Eukaryota</taxon>
        <taxon>Fungi</taxon>
        <taxon>Dikarya</taxon>
        <taxon>Ascomycota</taxon>
        <taxon>Pezizomycotina</taxon>
        <taxon>Dothideomycetes</taxon>
        <taxon>Dothideomycetes incertae sedis</taxon>
        <taxon>Botryosphaeriales</taxon>
        <taxon>Phyllostictaceae</taxon>
        <taxon>Phyllosticta</taxon>
    </lineage>
</organism>